<keyword evidence="2" id="KW-1185">Reference proteome</keyword>
<dbReference type="Proteomes" id="UP000274920">
    <property type="component" value="Unassembled WGS sequence"/>
</dbReference>
<evidence type="ECO:0000313" key="2">
    <source>
        <dbReference type="Proteomes" id="UP000274920"/>
    </source>
</evidence>
<dbReference type="EMBL" id="RHJS01000002">
    <property type="protein sequence ID" value="RRK34520.1"/>
    <property type="molecule type" value="Genomic_DNA"/>
</dbReference>
<protein>
    <recommendedName>
        <fullName evidence="3">Transposase</fullName>
    </recommendedName>
</protein>
<dbReference type="AlphaFoldDB" id="A0A3R8JTJ9"/>
<reference evidence="1" key="1">
    <citation type="submission" date="2018-10" db="EMBL/GenBank/DDBJ databases">
        <title>Schaedlerella arabinophila gen. nov. sp. nov., isolated from the mouse intestinal tract and comparative analysis with the genome of the closely related altered Schaedler flora strain ASF502.</title>
        <authorList>
            <person name="Miyake S."/>
            <person name="Soh M."/>
            <person name="Seedorf H."/>
        </authorList>
    </citation>
    <scope>NUCLEOTIDE SEQUENCE [LARGE SCALE GENOMIC DNA]</scope>
    <source>
        <strain evidence="1">DSM 106076</strain>
    </source>
</reference>
<evidence type="ECO:0008006" key="3">
    <source>
        <dbReference type="Google" id="ProtNLM"/>
    </source>
</evidence>
<name>A0A3R8JTJ9_9FIRM</name>
<organism evidence="1 2">
    <name type="scientific">Schaedlerella arabinosiphila</name>
    <dbReference type="NCBI Taxonomy" id="2044587"/>
    <lineage>
        <taxon>Bacteria</taxon>
        <taxon>Bacillati</taxon>
        <taxon>Bacillota</taxon>
        <taxon>Clostridia</taxon>
        <taxon>Lachnospirales</taxon>
        <taxon>Lachnospiraceae</taxon>
        <taxon>Schaedlerella</taxon>
    </lineage>
</organism>
<accession>A0A3R8JTJ9</accession>
<sequence length="434" mass="50198">MPLEKIYKTIFQFNKKQIPTRDMEKLKEIAEDCQKVRNYVYERYGGIGGLTKIYPGYTVQNEMTKSGLRERLGLPSVYFHLAIFDALGDIKSQWTRTKKNIEKNIRANELVTPEDKHYLRFVMKQSRCFEAILNNRKVVLQGGWTEAYHSACTGVDMHRLNQYLRRQVRRHLVKPYTKIAEGFTVSPKGYRYADHGIYLSMKESRKRLFIMLTDNNCYNRQIYIRLFPEEGNISINVPVEVRQKHPVGYEGEIGLALGMHCMFVTDRGTVYGEQYMRYQSALTDYVREKLSGHRRNARYNPGMKKYNAGRMRLEAALHNYVNAQINRMLDIEKPRIVYFPKLPAVSKAGVNKKVNASVGMWQRGFIKSRLVQKCWERSIKLVEVFAGGISTECCECGAVGTKDENVFCCETCGARKPERQNTAANVLKRGRLGS</sequence>
<proteinExistence type="predicted"/>
<evidence type="ECO:0000313" key="1">
    <source>
        <dbReference type="EMBL" id="RRK34520.1"/>
    </source>
</evidence>
<comment type="caution">
    <text evidence="1">The sequence shown here is derived from an EMBL/GenBank/DDBJ whole genome shotgun (WGS) entry which is preliminary data.</text>
</comment>
<gene>
    <name evidence="1" type="ORF">EBB54_26670</name>
</gene>